<evidence type="ECO:0000313" key="5">
    <source>
        <dbReference type="EMBL" id="KFP51318.1"/>
    </source>
</evidence>
<dbReference type="Pfam" id="PF07686">
    <property type="entry name" value="V-set"/>
    <property type="match status" value="1"/>
</dbReference>
<dbReference type="GO" id="GO:0005886">
    <property type="term" value="C:plasma membrane"/>
    <property type="evidence" value="ECO:0007669"/>
    <property type="project" value="TreeGrafter"/>
</dbReference>
<dbReference type="OrthoDB" id="8920197at2759"/>
<feature type="non-terminal residue" evidence="5">
    <location>
        <position position="1"/>
    </location>
</feature>
<dbReference type="PANTHER" id="PTHR11860">
    <property type="entry name" value="POLYMERIC-IMMUNOGLOBULIN RECEPTOR"/>
    <property type="match status" value="1"/>
</dbReference>
<gene>
    <name evidence="5" type="ORF">N323_04765</name>
</gene>
<dbReference type="AlphaFoldDB" id="A0A091L7U9"/>
<comment type="subcellular location">
    <subcellularLocation>
        <location evidence="1">Membrane</location>
    </subcellularLocation>
</comment>
<proteinExistence type="predicted"/>
<dbReference type="SUPFAM" id="SSF48726">
    <property type="entry name" value="Immunoglobulin"/>
    <property type="match status" value="1"/>
</dbReference>
<evidence type="ECO:0000259" key="4">
    <source>
        <dbReference type="PROSITE" id="PS50835"/>
    </source>
</evidence>
<protein>
    <submittedName>
        <fullName evidence="5">CMRF35-like molecule 1</fullName>
    </submittedName>
</protein>
<sequence length="109" mass="12045">GAWAVTGPVQVTTKQGSSLAVSCSYEPGYELYSKYWCRRGFLGFCFTYIAQTNGSEVTVTQGRVSIGDNHMARSFTVTLGRVMPGDAGRYSCGVRRSLWFSLRHTVEVM</sequence>
<evidence type="ECO:0000256" key="1">
    <source>
        <dbReference type="ARBA" id="ARBA00004370"/>
    </source>
</evidence>
<dbReference type="PANTHER" id="PTHR11860:SF87">
    <property type="entry name" value="CMRF35-LIKE MOLECULE 8"/>
    <property type="match status" value="1"/>
</dbReference>
<dbReference type="Gene3D" id="2.60.40.10">
    <property type="entry name" value="Immunoglobulins"/>
    <property type="match status" value="1"/>
</dbReference>
<dbReference type="PROSITE" id="PS50835">
    <property type="entry name" value="IG_LIKE"/>
    <property type="match status" value="1"/>
</dbReference>
<dbReference type="Proteomes" id="UP000053745">
    <property type="component" value="Unassembled WGS sequence"/>
</dbReference>
<dbReference type="GO" id="GO:0004888">
    <property type="term" value="F:transmembrane signaling receptor activity"/>
    <property type="evidence" value="ECO:0007669"/>
    <property type="project" value="TreeGrafter"/>
</dbReference>
<dbReference type="EMBL" id="KL301194">
    <property type="protein sequence ID" value="KFP51318.1"/>
    <property type="molecule type" value="Genomic_DNA"/>
</dbReference>
<dbReference type="InterPro" id="IPR013106">
    <property type="entry name" value="Ig_V-set"/>
</dbReference>
<reference evidence="5 6" key="1">
    <citation type="submission" date="2014-04" db="EMBL/GenBank/DDBJ databases">
        <title>Genome evolution of avian class.</title>
        <authorList>
            <person name="Zhang G."/>
            <person name="Li C."/>
        </authorList>
    </citation>
    <scope>NUCLEOTIDE SEQUENCE [LARGE SCALE GENOMIC DNA]</scope>
    <source>
        <strain evidence="5">BGI_N323</strain>
    </source>
</reference>
<accession>A0A091L7U9</accession>
<dbReference type="InterPro" id="IPR013783">
    <property type="entry name" value="Ig-like_fold"/>
</dbReference>
<evidence type="ECO:0000256" key="3">
    <source>
        <dbReference type="ARBA" id="ARBA00023136"/>
    </source>
</evidence>
<keyword evidence="3" id="KW-0472">Membrane</keyword>
<dbReference type="InterPro" id="IPR036179">
    <property type="entry name" value="Ig-like_dom_sf"/>
</dbReference>
<evidence type="ECO:0000256" key="2">
    <source>
        <dbReference type="ARBA" id="ARBA00022692"/>
    </source>
</evidence>
<dbReference type="InterPro" id="IPR007110">
    <property type="entry name" value="Ig-like_dom"/>
</dbReference>
<keyword evidence="6" id="KW-1185">Reference proteome</keyword>
<dbReference type="InterPro" id="IPR003599">
    <property type="entry name" value="Ig_sub"/>
</dbReference>
<evidence type="ECO:0000313" key="6">
    <source>
        <dbReference type="Proteomes" id="UP000053745"/>
    </source>
</evidence>
<organism evidence="5 6">
    <name type="scientific">Cathartes aura</name>
    <name type="common">Turkey vulture</name>
    <name type="synonym">Vultur aura</name>
    <dbReference type="NCBI Taxonomy" id="43455"/>
    <lineage>
        <taxon>Eukaryota</taxon>
        <taxon>Metazoa</taxon>
        <taxon>Chordata</taxon>
        <taxon>Craniata</taxon>
        <taxon>Vertebrata</taxon>
        <taxon>Euteleostomi</taxon>
        <taxon>Archelosauria</taxon>
        <taxon>Archosauria</taxon>
        <taxon>Dinosauria</taxon>
        <taxon>Saurischia</taxon>
        <taxon>Theropoda</taxon>
        <taxon>Coelurosauria</taxon>
        <taxon>Aves</taxon>
        <taxon>Neognathae</taxon>
        <taxon>Neoaves</taxon>
        <taxon>Telluraves</taxon>
        <taxon>Accipitrimorphae</taxon>
        <taxon>Accipitriformes</taxon>
        <taxon>Cathartidae</taxon>
        <taxon>Cathartes</taxon>
    </lineage>
</organism>
<name>A0A091L7U9_CATAU</name>
<feature type="non-terminal residue" evidence="5">
    <location>
        <position position="109"/>
    </location>
</feature>
<keyword evidence="2" id="KW-0812">Transmembrane</keyword>
<dbReference type="InterPro" id="IPR050671">
    <property type="entry name" value="CD300_family_receptors"/>
</dbReference>
<dbReference type="SMART" id="SM00409">
    <property type="entry name" value="IG"/>
    <property type="match status" value="1"/>
</dbReference>
<feature type="domain" description="Ig-like" evidence="4">
    <location>
        <begin position="1"/>
        <end position="97"/>
    </location>
</feature>